<dbReference type="PROSITE" id="PS50935">
    <property type="entry name" value="SSB"/>
    <property type="match status" value="1"/>
</dbReference>
<dbReference type="RefSeq" id="WP_013282847.1">
    <property type="nucleotide sequence ID" value="NC_014389.1"/>
</dbReference>
<evidence type="ECO:0000256" key="2">
    <source>
        <dbReference type="PROSITE-ProRule" id="PRU00252"/>
    </source>
</evidence>
<dbReference type="EMBL" id="CP001812">
    <property type="protein sequence ID" value="ADL36198.1"/>
    <property type="molecule type" value="Genomic_DNA"/>
</dbReference>
<name>E0S466_BUTPB</name>
<dbReference type="Pfam" id="PF00436">
    <property type="entry name" value="SSB"/>
    <property type="match status" value="1"/>
</dbReference>
<dbReference type="KEGG" id="bpb:bpr_II261"/>
<keyword evidence="1 2" id="KW-0238">DNA-binding</keyword>
<dbReference type="SUPFAM" id="SSF50249">
    <property type="entry name" value="Nucleic acid-binding proteins"/>
    <property type="match status" value="1"/>
</dbReference>
<keyword evidence="3" id="KW-0614">Plasmid</keyword>
<geneLocation type="plasmid" evidence="3 4">
    <name>pCY360</name>
</geneLocation>
<gene>
    <name evidence="3" type="primary">ssb2</name>
    <name evidence="3" type="ordered locus">bpr_II261</name>
</gene>
<keyword evidence="4" id="KW-1185">Reference proteome</keyword>
<dbReference type="GO" id="GO:0003697">
    <property type="term" value="F:single-stranded DNA binding"/>
    <property type="evidence" value="ECO:0007669"/>
    <property type="project" value="InterPro"/>
</dbReference>
<evidence type="ECO:0000313" key="4">
    <source>
        <dbReference type="Proteomes" id="UP000001299"/>
    </source>
</evidence>
<sequence length="286" mass="32077">MIRQNDVRLYGFVSSKPQITCTNESGEFVRGICTLAVIRSVRYSGNQTADSDRIMYDHPVILSTDPEIIAQMAKLKMYDIVEIKGTLVTRKIKKITYCQGDCGCGARNNVDGNISFVMPLVLKKRNIGGEPYTKNQAEQELIENREFSNSIVILGNLCQDVRYFHEKNIQTSTFQIATDRKYVVEADSADVTADYPLVRSYGKQAKNDSLCLTTGSLILIDGYIHTRHAPRKTLCESCGVEYEWEDSITEIIPFVEEYLANYTALAVAKEQEEAAKLAQADALLNS</sequence>
<reference evidence="3 4" key="1">
    <citation type="journal article" date="2010" name="PLoS ONE">
        <title>The glycobiome of the rumen bacterium Butyrivibrio proteoclasticus B316(T) highlights adaptation to a polysaccharide-rich environment.</title>
        <authorList>
            <person name="Kelly W.J."/>
            <person name="Leahy S.C."/>
            <person name="Altermann E."/>
            <person name="Yeoman C.J."/>
            <person name="Dunne J.C."/>
            <person name="Kong Z."/>
            <person name="Pacheco D.M."/>
            <person name="Li D."/>
            <person name="Noel S.J."/>
            <person name="Moon C.D."/>
            <person name="Cookson A.L."/>
            <person name="Attwood G.T."/>
        </authorList>
    </citation>
    <scope>NUCLEOTIDE SEQUENCE [LARGE SCALE GENOMIC DNA]</scope>
    <source>
        <strain evidence="4">ATCC 51982 / DSM 14932 / B316</strain>
        <plasmid evidence="4">Plasmid pCY360</plasmid>
    </source>
</reference>
<dbReference type="Proteomes" id="UP000001299">
    <property type="component" value="Plasmid pCY360"/>
</dbReference>
<dbReference type="InterPro" id="IPR012340">
    <property type="entry name" value="NA-bd_OB-fold"/>
</dbReference>
<organism evidence="3 4">
    <name type="scientific">Butyrivibrio proteoclasticus (strain ATCC 51982 / DSM 14932 / B316)</name>
    <name type="common">Clostridium proteoclasticum</name>
    <dbReference type="NCBI Taxonomy" id="515622"/>
    <lineage>
        <taxon>Bacteria</taxon>
        <taxon>Bacillati</taxon>
        <taxon>Bacillota</taxon>
        <taxon>Clostridia</taxon>
        <taxon>Lachnospirales</taxon>
        <taxon>Lachnospiraceae</taxon>
        <taxon>Butyrivibrio</taxon>
    </lineage>
</organism>
<accession>E0S466</accession>
<protein>
    <submittedName>
        <fullName evidence="3">Single-stranded DNA binding protein Ssb2</fullName>
    </submittedName>
</protein>
<evidence type="ECO:0000313" key="3">
    <source>
        <dbReference type="EMBL" id="ADL36198.1"/>
    </source>
</evidence>
<dbReference type="InterPro" id="IPR000424">
    <property type="entry name" value="Primosome_PriB/ssb"/>
</dbReference>
<proteinExistence type="predicted"/>
<dbReference type="Gene3D" id="2.40.50.140">
    <property type="entry name" value="Nucleic acid-binding proteins"/>
    <property type="match status" value="1"/>
</dbReference>
<dbReference type="AlphaFoldDB" id="E0S466"/>
<dbReference type="HOGENOM" id="CLU_1004318_0_0_9"/>
<evidence type="ECO:0000256" key="1">
    <source>
        <dbReference type="ARBA" id="ARBA00023125"/>
    </source>
</evidence>